<sequence>MTLLFCMNNNYNSDDDDDDDGDDDGDRNESREKRKETECVCAAKTSPTPPLRMPFLTTTAHILILTAANNATAFDVVPTTNRSHLGFGNFELKCFRTSSANALCRNLFERVSRICLVVARDNTRRSSVRQKERVAAVALYHYLSYKHVLCERKDVQRNRKPEAKMIEKLTTFDVVYLSKTSEYYPRKP</sequence>
<evidence type="ECO:0000256" key="1">
    <source>
        <dbReference type="SAM" id="MobiDB-lite"/>
    </source>
</evidence>
<dbReference type="AlphaFoldDB" id="A0A0N5A8D5"/>
<feature type="compositionally biased region" description="Acidic residues" evidence="1">
    <location>
        <begin position="13"/>
        <end position="26"/>
    </location>
</feature>
<evidence type="ECO:0000313" key="3">
    <source>
        <dbReference type="WBParaSite" id="SMUV_0000033001-mRNA-1"/>
    </source>
</evidence>
<accession>A0A0N5A8D5</accession>
<protein>
    <submittedName>
        <fullName evidence="3">Secreted protein</fullName>
    </submittedName>
</protein>
<feature type="region of interest" description="Disordered" evidence="1">
    <location>
        <begin position="10"/>
        <end position="38"/>
    </location>
</feature>
<reference evidence="3" key="1">
    <citation type="submission" date="2017-02" db="UniProtKB">
        <authorList>
            <consortium name="WormBaseParasite"/>
        </authorList>
    </citation>
    <scope>IDENTIFICATION</scope>
</reference>
<dbReference type="Proteomes" id="UP000046393">
    <property type="component" value="Unplaced"/>
</dbReference>
<organism evidence="2 3">
    <name type="scientific">Syphacia muris</name>
    <dbReference type="NCBI Taxonomy" id="451379"/>
    <lineage>
        <taxon>Eukaryota</taxon>
        <taxon>Metazoa</taxon>
        <taxon>Ecdysozoa</taxon>
        <taxon>Nematoda</taxon>
        <taxon>Chromadorea</taxon>
        <taxon>Rhabditida</taxon>
        <taxon>Spirurina</taxon>
        <taxon>Oxyuridomorpha</taxon>
        <taxon>Oxyuroidea</taxon>
        <taxon>Oxyuridae</taxon>
        <taxon>Syphacia</taxon>
    </lineage>
</organism>
<proteinExistence type="predicted"/>
<name>A0A0N5A8D5_9BILA</name>
<dbReference type="WBParaSite" id="SMUV_0000033001-mRNA-1">
    <property type="protein sequence ID" value="SMUV_0000033001-mRNA-1"/>
    <property type="gene ID" value="SMUV_0000033001"/>
</dbReference>
<keyword evidence="2" id="KW-1185">Reference proteome</keyword>
<evidence type="ECO:0000313" key="2">
    <source>
        <dbReference type="Proteomes" id="UP000046393"/>
    </source>
</evidence>
<feature type="compositionally biased region" description="Basic and acidic residues" evidence="1">
    <location>
        <begin position="27"/>
        <end position="38"/>
    </location>
</feature>